<keyword evidence="1" id="KW-0472">Membrane</keyword>
<feature type="transmembrane region" description="Helical" evidence="1">
    <location>
        <begin position="141"/>
        <end position="161"/>
    </location>
</feature>
<gene>
    <name evidence="2" type="ORF">AB1Y20_013211</name>
</gene>
<evidence type="ECO:0000313" key="2">
    <source>
        <dbReference type="EMBL" id="KAL1500556.1"/>
    </source>
</evidence>
<keyword evidence="1" id="KW-0812">Transmembrane</keyword>
<comment type="caution">
    <text evidence="2">The sequence shown here is derived from an EMBL/GenBank/DDBJ whole genome shotgun (WGS) entry which is preliminary data.</text>
</comment>
<reference evidence="2 3" key="1">
    <citation type="journal article" date="2024" name="Science">
        <title>Giant polyketide synthase enzymes in the biosynthesis of giant marine polyether toxins.</title>
        <authorList>
            <person name="Fallon T.R."/>
            <person name="Shende V.V."/>
            <person name="Wierzbicki I.H."/>
            <person name="Pendleton A.L."/>
            <person name="Watervoot N.F."/>
            <person name="Auber R.P."/>
            <person name="Gonzalez D.J."/>
            <person name="Wisecaver J.H."/>
            <person name="Moore B.S."/>
        </authorList>
    </citation>
    <scope>NUCLEOTIDE SEQUENCE [LARGE SCALE GENOMIC DNA]</scope>
    <source>
        <strain evidence="2 3">12B1</strain>
    </source>
</reference>
<dbReference type="AlphaFoldDB" id="A0AB34IMI1"/>
<evidence type="ECO:0000256" key="1">
    <source>
        <dbReference type="SAM" id="Phobius"/>
    </source>
</evidence>
<keyword evidence="3" id="KW-1185">Reference proteome</keyword>
<feature type="transmembrane region" description="Helical" evidence="1">
    <location>
        <begin position="34"/>
        <end position="59"/>
    </location>
</feature>
<protein>
    <submittedName>
        <fullName evidence="2">Uncharacterized protein</fullName>
    </submittedName>
</protein>
<dbReference type="EMBL" id="JBGBPQ010000023">
    <property type="protein sequence ID" value="KAL1500556.1"/>
    <property type="molecule type" value="Genomic_DNA"/>
</dbReference>
<name>A0AB34IMI1_PRYPA</name>
<accession>A0AB34IMI1</accession>
<feature type="transmembrane region" description="Helical" evidence="1">
    <location>
        <begin position="103"/>
        <end position="120"/>
    </location>
</feature>
<sequence length="220" mass="25168">MAYLLVAASSAQASSVVAWQGNFPRFYETRSEDLFALSEVFVASVHMLVLVAQLCLCHYCYRVLETSTDEDEQLARRLNALYKAEAFLFAPVLVLWVLSCHSLGVFLLLPTVAIRLFWFKKNRLGIDLRAREPAEDCAFRSILMMIGHFLSSFVVGARLFWPRYQLDISNMDICSEYFYLFAQSVVSIAFLGYWFFLPAFLFKCGTHFFGSGLVTHQKTD</sequence>
<keyword evidence="1" id="KW-1133">Transmembrane helix</keyword>
<dbReference type="Proteomes" id="UP001515480">
    <property type="component" value="Unassembled WGS sequence"/>
</dbReference>
<proteinExistence type="predicted"/>
<feature type="transmembrane region" description="Helical" evidence="1">
    <location>
        <begin position="181"/>
        <end position="202"/>
    </location>
</feature>
<organism evidence="2 3">
    <name type="scientific">Prymnesium parvum</name>
    <name type="common">Toxic golden alga</name>
    <dbReference type="NCBI Taxonomy" id="97485"/>
    <lineage>
        <taxon>Eukaryota</taxon>
        <taxon>Haptista</taxon>
        <taxon>Haptophyta</taxon>
        <taxon>Prymnesiophyceae</taxon>
        <taxon>Prymnesiales</taxon>
        <taxon>Prymnesiaceae</taxon>
        <taxon>Prymnesium</taxon>
    </lineage>
</organism>
<evidence type="ECO:0000313" key="3">
    <source>
        <dbReference type="Proteomes" id="UP001515480"/>
    </source>
</evidence>